<comment type="caution">
    <text evidence="3">The sequence shown here is derived from an EMBL/GenBank/DDBJ whole genome shotgun (WGS) entry which is preliminary data.</text>
</comment>
<organism evidence="3 4">
    <name type="scientific">Plectonema cf. radiosum LEGE 06105</name>
    <dbReference type="NCBI Taxonomy" id="945769"/>
    <lineage>
        <taxon>Bacteria</taxon>
        <taxon>Bacillati</taxon>
        <taxon>Cyanobacteriota</taxon>
        <taxon>Cyanophyceae</taxon>
        <taxon>Oscillatoriophycideae</taxon>
        <taxon>Oscillatoriales</taxon>
        <taxon>Microcoleaceae</taxon>
        <taxon>Plectonema</taxon>
    </lineage>
</organism>
<keyword evidence="1" id="KW-0175">Coiled coil</keyword>
<evidence type="ECO:0000256" key="1">
    <source>
        <dbReference type="SAM" id="Coils"/>
    </source>
</evidence>
<feature type="coiled-coil region" evidence="1">
    <location>
        <begin position="55"/>
        <end position="82"/>
    </location>
</feature>
<reference evidence="3" key="1">
    <citation type="submission" date="2020-10" db="EMBL/GenBank/DDBJ databases">
        <authorList>
            <person name="Castelo-Branco R."/>
            <person name="Eusebio N."/>
            <person name="Adriana R."/>
            <person name="Vieira A."/>
            <person name="Brugerolle De Fraissinette N."/>
            <person name="Rezende De Castro R."/>
            <person name="Schneider M.P."/>
            <person name="Vasconcelos V."/>
            <person name="Leao P.N."/>
        </authorList>
    </citation>
    <scope>NUCLEOTIDE SEQUENCE</scope>
    <source>
        <strain evidence="3">LEGE 06105</strain>
    </source>
</reference>
<evidence type="ECO:0000313" key="4">
    <source>
        <dbReference type="Proteomes" id="UP000620559"/>
    </source>
</evidence>
<feature type="region of interest" description="Disordered" evidence="2">
    <location>
        <begin position="101"/>
        <end position="128"/>
    </location>
</feature>
<evidence type="ECO:0000256" key="2">
    <source>
        <dbReference type="SAM" id="MobiDB-lite"/>
    </source>
</evidence>
<sequence length="185" mass="21183">MSEPAPKSQMLRVPTALIPAVRELSRLHREGHTTAILQSLQDVIAEIDSKNDSNFISTNINTKHLEEKLDQLEAQLKSDRRSRAADHQFLLQKLEKIETAIRTTRNSQNSRSRSNSYNPFQQPAVSLGPFPHENLAQRLGLNPASLLAEREKLTPSEFISYTRNRDPRSFGWEYRKDGLYHPVPQ</sequence>
<evidence type="ECO:0000313" key="3">
    <source>
        <dbReference type="EMBL" id="MBE9213770.1"/>
    </source>
</evidence>
<protein>
    <submittedName>
        <fullName evidence="3">Uncharacterized protein</fullName>
    </submittedName>
</protein>
<gene>
    <name evidence="3" type="ORF">IQ247_14030</name>
</gene>
<accession>A0A8J7F524</accession>
<dbReference type="Proteomes" id="UP000620559">
    <property type="component" value="Unassembled WGS sequence"/>
</dbReference>
<keyword evidence="4" id="KW-1185">Reference proteome</keyword>
<dbReference type="EMBL" id="JADEWL010000041">
    <property type="protein sequence ID" value="MBE9213770.1"/>
    <property type="molecule type" value="Genomic_DNA"/>
</dbReference>
<proteinExistence type="predicted"/>
<feature type="compositionally biased region" description="Low complexity" evidence="2">
    <location>
        <begin position="102"/>
        <end position="118"/>
    </location>
</feature>
<dbReference type="AlphaFoldDB" id="A0A8J7F524"/>
<name>A0A8J7F524_9CYAN</name>